<dbReference type="EMBL" id="BAABCJ010000006">
    <property type="protein sequence ID" value="GAA3710312.1"/>
    <property type="molecule type" value="Genomic_DNA"/>
</dbReference>
<keyword evidence="3 6" id="KW-0812">Transmembrane</keyword>
<feature type="transmembrane region" description="Helical" evidence="6">
    <location>
        <begin position="136"/>
        <end position="158"/>
    </location>
</feature>
<evidence type="ECO:0000256" key="6">
    <source>
        <dbReference type="SAM" id="Phobius"/>
    </source>
</evidence>
<dbReference type="Proteomes" id="UP001501536">
    <property type="component" value="Unassembled WGS sequence"/>
</dbReference>
<keyword evidence="8" id="KW-1185">Reference proteome</keyword>
<comment type="subcellular location">
    <subcellularLocation>
        <location evidence="1">Membrane</location>
        <topology evidence="1">Multi-pass membrane protein</topology>
    </subcellularLocation>
</comment>
<accession>A0ABP7DX47</accession>
<dbReference type="Pfam" id="PF01384">
    <property type="entry name" value="PHO4"/>
    <property type="match status" value="1"/>
</dbReference>
<dbReference type="RefSeq" id="WP_344885196.1">
    <property type="nucleotide sequence ID" value="NZ_BAABCJ010000006.1"/>
</dbReference>
<keyword evidence="2" id="KW-0813">Transport</keyword>
<keyword evidence="4 6" id="KW-1133">Transmembrane helix</keyword>
<evidence type="ECO:0000256" key="1">
    <source>
        <dbReference type="ARBA" id="ARBA00004141"/>
    </source>
</evidence>
<dbReference type="InterPro" id="IPR001204">
    <property type="entry name" value="Phos_transporter"/>
</dbReference>
<feature type="transmembrane region" description="Helical" evidence="6">
    <location>
        <begin position="79"/>
        <end position="96"/>
    </location>
</feature>
<organism evidence="7 8">
    <name type="scientific">Zhihengliuella alba</name>
    <dbReference type="NCBI Taxonomy" id="547018"/>
    <lineage>
        <taxon>Bacteria</taxon>
        <taxon>Bacillati</taxon>
        <taxon>Actinomycetota</taxon>
        <taxon>Actinomycetes</taxon>
        <taxon>Micrococcales</taxon>
        <taxon>Micrococcaceae</taxon>
        <taxon>Zhihengliuella</taxon>
    </lineage>
</organism>
<evidence type="ECO:0000256" key="5">
    <source>
        <dbReference type="ARBA" id="ARBA00023136"/>
    </source>
</evidence>
<protein>
    <submittedName>
        <fullName evidence="7">Low-affinity phosphate transporter PitH</fullName>
    </submittedName>
</protein>
<evidence type="ECO:0000256" key="2">
    <source>
        <dbReference type="ARBA" id="ARBA00022448"/>
    </source>
</evidence>
<evidence type="ECO:0000256" key="3">
    <source>
        <dbReference type="ARBA" id="ARBA00022692"/>
    </source>
</evidence>
<dbReference type="PANTHER" id="PTHR11101:SF80">
    <property type="entry name" value="PHOSPHATE TRANSPORTER"/>
    <property type="match status" value="1"/>
</dbReference>
<feature type="transmembrane region" description="Helical" evidence="6">
    <location>
        <begin position="223"/>
        <end position="245"/>
    </location>
</feature>
<gene>
    <name evidence="7" type="primary">pitH</name>
    <name evidence="7" type="ORF">GCM10022377_24890</name>
</gene>
<comment type="caution">
    <text evidence="7">The sequence shown here is derived from an EMBL/GenBank/DDBJ whole genome shotgun (WGS) entry which is preliminary data.</text>
</comment>
<sequence length="339" mass="35426">METALLVAVTLATCAFALLNGFRDAANSVAASVRTRALGPRVAVVSAAVFTFAGTMMSTRFSEALVDLADFHYESVAEGLAVLLVALLSGGAWLFWCWRRGMPTSSGHALFASLAGALLGHSLLHPEEPRSVPLILLFGIALPIVVTPLVALVLAYVVTIPTTWLIRHASPTDAARGGRAAQAIASLAVALGNGLQDGQRNAAFLTLGFVIMGSTTAEDSIPLWIQLLCATCMGLGALGGGWRIAHTISNRMVRFDPVRGASAQLVAATMLFLGAQVFHLPLSTTQAVTSAIVGAGASQRFETVLWANVGRVMRFWVLGPVVCCAAGTVLMLAVHPLVV</sequence>
<evidence type="ECO:0000313" key="8">
    <source>
        <dbReference type="Proteomes" id="UP001501536"/>
    </source>
</evidence>
<reference evidence="8" key="1">
    <citation type="journal article" date="2019" name="Int. J. Syst. Evol. Microbiol.">
        <title>The Global Catalogue of Microorganisms (GCM) 10K type strain sequencing project: providing services to taxonomists for standard genome sequencing and annotation.</title>
        <authorList>
            <consortium name="The Broad Institute Genomics Platform"/>
            <consortium name="The Broad Institute Genome Sequencing Center for Infectious Disease"/>
            <person name="Wu L."/>
            <person name="Ma J."/>
        </authorList>
    </citation>
    <scope>NUCLEOTIDE SEQUENCE [LARGE SCALE GENOMIC DNA]</scope>
    <source>
        <strain evidence="8">JCM 16961</strain>
    </source>
</reference>
<dbReference type="PANTHER" id="PTHR11101">
    <property type="entry name" value="PHOSPHATE TRANSPORTER"/>
    <property type="match status" value="1"/>
</dbReference>
<evidence type="ECO:0000256" key="4">
    <source>
        <dbReference type="ARBA" id="ARBA00022989"/>
    </source>
</evidence>
<proteinExistence type="predicted"/>
<evidence type="ECO:0000313" key="7">
    <source>
        <dbReference type="EMBL" id="GAA3710312.1"/>
    </source>
</evidence>
<feature type="transmembrane region" description="Helical" evidence="6">
    <location>
        <begin position="41"/>
        <end position="58"/>
    </location>
</feature>
<feature type="transmembrane region" description="Helical" evidence="6">
    <location>
        <begin position="315"/>
        <end position="338"/>
    </location>
</feature>
<feature type="transmembrane region" description="Helical" evidence="6">
    <location>
        <begin position="257"/>
        <end position="278"/>
    </location>
</feature>
<keyword evidence="5 6" id="KW-0472">Membrane</keyword>
<name>A0ABP7DX47_9MICC</name>
<feature type="transmembrane region" description="Helical" evidence="6">
    <location>
        <begin position="108"/>
        <end position="124"/>
    </location>
</feature>